<dbReference type="InterPro" id="IPR009057">
    <property type="entry name" value="Homeodomain-like_sf"/>
</dbReference>
<dbReference type="SUPFAM" id="SSF46689">
    <property type="entry name" value="Homeodomain-like"/>
    <property type="match status" value="1"/>
</dbReference>
<organism evidence="1 2">
    <name type="scientific">Oncorhynchus mykiss</name>
    <name type="common">Rainbow trout</name>
    <name type="synonym">Salmo gairdneri</name>
    <dbReference type="NCBI Taxonomy" id="8022"/>
    <lineage>
        <taxon>Eukaryota</taxon>
        <taxon>Metazoa</taxon>
        <taxon>Chordata</taxon>
        <taxon>Craniata</taxon>
        <taxon>Vertebrata</taxon>
        <taxon>Euteleostomi</taxon>
        <taxon>Actinopterygii</taxon>
        <taxon>Neopterygii</taxon>
        <taxon>Teleostei</taxon>
        <taxon>Protacanthopterygii</taxon>
        <taxon>Salmoniformes</taxon>
        <taxon>Salmonidae</taxon>
        <taxon>Salmoninae</taxon>
        <taxon>Oncorhynchus</taxon>
    </lineage>
</organism>
<sequence>MIITQVNFFVLHTAMPQMSQALREQTIGMLTAGMSTRAVARKLNVNFSTISQCCFLKFGNTSNRHHNHV</sequence>
<evidence type="ECO:0000313" key="1">
    <source>
        <dbReference type="EMBL" id="CDQ72189.1"/>
    </source>
</evidence>
<dbReference type="Proteomes" id="UP000193380">
    <property type="component" value="Unassembled WGS sequence"/>
</dbReference>
<reference evidence="1" key="1">
    <citation type="journal article" date="2014" name="Nat. Commun.">
        <title>The rainbow trout genome provides novel insights into evolution after whole-genome duplication in vertebrates.</title>
        <authorList>
            <person name="Berthelot C."/>
            <person name="Brunet F."/>
            <person name="Chalopin D."/>
            <person name="Juanchich A."/>
            <person name="Bernard M."/>
            <person name="Noel B."/>
            <person name="Bento P."/>
            <person name="Da Silva C."/>
            <person name="Labadie K."/>
            <person name="Alberti A."/>
            <person name="Aury J.M."/>
            <person name="Louis A."/>
            <person name="Dehais P."/>
            <person name="Bardou P."/>
            <person name="Montfort J."/>
            <person name="Klopp C."/>
            <person name="Cabau C."/>
            <person name="Gaspin C."/>
            <person name="Thorgaard G.H."/>
            <person name="Boussaha M."/>
            <person name="Quillet E."/>
            <person name="Guyomard R."/>
            <person name="Galiana D."/>
            <person name="Bobe J."/>
            <person name="Volff J.N."/>
            <person name="Genet C."/>
            <person name="Wincker P."/>
            <person name="Jaillon O."/>
            <person name="Roest Crollius H."/>
            <person name="Guiguen Y."/>
        </authorList>
    </citation>
    <scope>NUCLEOTIDE SEQUENCE [LARGE SCALE GENOMIC DNA]</scope>
</reference>
<name>A0A060X4E2_ONCMY</name>
<dbReference type="AlphaFoldDB" id="A0A060X4E2"/>
<dbReference type="STRING" id="8022.A0A060X4E2"/>
<gene>
    <name evidence="1" type="ORF">GSONMT00040751001</name>
</gene>
<proteinExistence type="predicted"/>
<protein>
    <submittedName>
        <fullName evidence="1">Uncharacterized protein</fullName>
    </submittedName>
</protein>
<accession>A0A060X4E2</accession>
<evidence type="ECO:0000313" key="2">
    <source>
        <dbReference type="Proteomes" id="UP000193380"/>
    </source>
</evidence>
<dbReference type="PaxDb" id="8022-A0A060X4E2"/>
<reference evidence="1" key="2">
    <citation type="submission" date="2014-03" db="EMBL/GenBank/DDBJ databases">
        <authorList>
            <person name="Genoscope - CEA"/>
        </authorList>
    </citation>
    <scope>NUCLEOTIDE SEQUENCE</scope>
</reference>
<dbReference type="EMBL" id="FR904816">
    <property type="protein sequence ID" value="CDQ72189.1"/>
    <property type="molecule type" value="Genomic_DNA"/>
</dbReference>